<name>A0ABV9K927_9PORP</name>
<evidence type="ECO:0008006" key="7">
    <source>
        <dbReference type="Google" id="ProtNLM"/>
    </source>
</evidence>
<keyword evidence="6" id="KW-1185">Reference proteome</keyword>
<reference evidence="6" key="1">
    <citation type="journal article" date="2019" name="Int. J. Syst. Evol. Microbiol.">
        <title>The Global Catalogue of Microorganisms (GCM) 10K type strain sequencing project: providing services to taxonomists for standard genome sequencing and annotation.</title>
        <authorList>
            <consortium name="The Broad Institute Genomics Platform"/>
            <consortium name="The Broad Institute Genome Sequencing Center for Infectious Disease"/>
            <person name="Wu L."/>
            <person name="Ma J."/>
        </authorList>
    </citation>
    <scope>NUCLEOTIDE SEQUENCE [LARGE SCALE GENOMIC DNA]</scope>
    <source>
        <strain evidence="6">CGMCC 4.7357</strain>
    </source>
</reference>
<feature type="chain" id="PRO_5046517215" description="TonB-dependent receptor" evidence="4">
    <location>
        <begin position="24"/>
        <end position="608"/>
    </location>
</feature>
<dbReference type="InterPro" id="IPR036942">
    <property type="entry name" value="Beta-barrel_TonB_sf"/>
</dbReference>
<gene>
    <name evidence="5" type="ORF">ACFO3G_05945</name>
</gene>
<dbReference type="SUPFAM" id="SSF56935">
    <property type="entry name" value="Porins"/>
    <property type="match status" value="1"/>
</dbReference>
<sequence length="608" mass="69132">MKKIKYIAVILSFACLGMNISLAQNKKDQVKRDTITRELTVVTDKVIEIPQVKGAETFVSPMIPRLRPFSQQPIRRLVSFNPEISPIENGFITPLAKEDITSPYRGFLDMGIGTMWNFRAGLGYRILSTPKDQMLLSFRHRSSFETLDDETKTVETKNVAHSNTFNFNYAHSFQPLTLHLGAIYDYSYFSYYGVYVTDQGRKSVQKDKIDTDSEAGVHSIDFKLGLHSNDNVFRVLSYKADISIESTIRDANYWGYSMKVNEFHPNLNLNLNLNKGGDFSLGLDAKVGCYNHSYTGEKNFESNFGFIENTMYDAGKSMFYAYGNPYAQLSGSTGSVDYFLKGGVGISYNSGDNDKLFLYPVAEASLTFAKTYKIYASATGRLRENTLRQTLSEMPYVAPMFMVDPGRTTLDAEAGLSAAFTQYVNLDLYGGYEMISHHHFFRPFNGREAVNQNTDDYLENIAFRPIYTDAKKLKLGARFGFNYHGIWGFMAQGEYNHWNTDLPAAMVADGMPVFVADAKVYFSPIEKLRIDINYRLKNGVQYNNIETLSRKIFDLENIHLLNARANYKLNEQLNVFLNAENLLFRTYSMMYGYPARGASLMLGVDYKF</sequence>
<dbReference type="Proteomes" id="UP001596020">
    <property type="component" value="Unassembled WGS sequence"/>
</dbReference>
<keyword evidence="3" id="KW-0998">Cell outer membrane</keyword>
<comment type="subcellular location">
    <subcellularLocation>
        <location evidence="1">Cell outer membrane</location>
    </subcellularLocation>
</comment>
<evidence type="ECO:0000313" key="5">
    <source>
        <dbReference type="EMBL" id="MFC4666141.1"/>
    </source>
</evidence>
<evidence type="ECO:0000256" key="3">
    <source>
        <dbReference type="ARBA" id="ARBA00023237"/>
    </source>
</evidence>
<dbReference type="Gene3D" id="2.40.170.20">
    <property type="entry name" value="TonB-dependent receptor, beta-barrel domain"/>
    <property type="match status" value="1"/>
</dbReference>
<feature type="signal peptide" evidence="4">
    <location>
        <begin position="1"/>
        <end position="23"/>
    </location>
</feature>
<proteinExistence type="predicted"/>
<protein>
    <recommendedName>
        <fullName evidence="7">TonB-dependent receptor</fullName>
    </recommendedName>
</protein>
<organism evidence="5 6">
    <name type="scientific">Falsiporphyromonas endometrii</name>
    <dbReference type="NCBI Taxonomy" id="1387297"/>
    <lineage>
        <taxon>Bacteria</taxon>
        <taxon>Pseudomonadati</taxon>
        <taxon>Bacteroidota</taxon>
        <taxon>Bacteroidia</taxon>
        <taxon>Bacteroidales</taxon>
        <taxon>Porphyromonadaceae</taxon>
        <taxon>Falsiporphyromonas</taxon>
    </lineage>
</organism>
<evidence type="ECO:0000256" key="1">
    <source>
        <dbReference type="ARBA" id="ARBA00004442"/>
    </source>
</evidence>
<dbReference type="EMBL" id="JBHSGO010000177">
    <property type="protein sequence ID" value="MFC4666141.1"/>
    <property type="molecule type" value="Genomic_DNA"/>
</dbReference>
<keyword evidence="2" id="KW-0472">Membrane</keyword>
<evidence type="ECO:0000256" key="2">
    <source>
        <dbReference type="ARBA" id="ARBA00023136"/>
    </source>
</evidence>
<comment type="caution">
    <text evidence="5">The sequence shown here is derived from an EMBL/GenBank/DDBJ whole genome shotgun (WGS) entry which is preliminary data.</text>
</comment>
<evidence type="ECO:0000313" key="6">
    <source>
        <dbReference type="Proteomes" id="UP001596020"/>
    </source>
</evidence>
<accession>A0ABV9K927</accession>
<dbReference type="RefSeq" id="WP_380078920.1">
    <property type="nucleotide sequence ID" value="NZ_JBHSGO010000177.1"/>
</dbReference>
<evidence type="ECO:0000256" key="4">
    <source>
        <dbReference type="SAM" id="SignalP"/>
    </source>
</evidence>
<keyword evidence="4" id="KW-0732">Signal</keyword>